<dbReference type="PaxDb" id="3880-AES69473"/>
<dbReference type="AlphaFoldDB" id="G7IWR0"/>
<dbReference type="EnsemblPlants" id="AES69473">
    <property type="protein sequence ID" value="AES69473"/>
    <property type="gene ID" value="MTR_3g030390"/>
</dbReference>
<dbReference type="InterPro" id="IPR002885">
    <property type="entry name" value="PPR_rpt"/>
</dbReference>
<gene>
    <name evidence="4" type="ordered locus">MTR_3g030390</name>
</gene>
<dbReference type="Gene3D" id="1.25.40.10">
    <property type="entry name" value="Tetratricopeptide repeat domain"/>
    <property type="match status" value="1"/>
</dbReference>
<dbReference type="EMBL" id="CM001219">
    <property type="protein sequence ID" value="AES69473.1"/>
    <property type="molecule type" value="Genomic_DNA"/>
</dbReference>
<dbReference type="InterPro" id="IPR011990">
    <property type="entry name" value="TPR-like_helical_dom_sf"/>
</dbReference>
<keyword evidence="6" id="KW-1185">Reference proteome</keyword>
<dbReference type="InterPro" id="IPR051222">
    <property type="entry name" value="PPR/CCM1_RNA-binding"/>
</dbReference>
<keyword evidence="3" id="KW-0812">Transmembrane</keyword>
<dbReference type="HOGENOM" id="CLU_1317164_0_0_1"/>
<evidence type="ECO:0000256" key="3">
    <source>
        <dbReference type="SAM" id="Phobius"/>
    </source>
</evidence>
<keyword evidence="1" id="KW-0677">Repeat</keyword>
<evidence type="ECO:0000313" key="4">
    <source>
        <dbReference type="EMBL" id="AES69473.1"/>
    </source>
</evidence>
<dbReference type="Proteomes" id="UP000002051">
    <property type="component" value="Chromosome 3"/>
</dbReference>
<keyword evidence="3" id="KW-1133">Transmembrane helix</keyword>
<dbReference type="NCBIfam" id="TIGR00756">
    <property type="entry name" value="PPR"/>
    <property type="match status" value="1"/>
</dbReference>
<evidence type="ECO:0000256" key="2">
    <source>
        <dbReference type="PROSITE-ProRule" id="PRU00708"/>
    </source>
</evidence>
<dbReference type="Pfam" id="PF12854">
    <property type="entry name" value="PPR_1"/>
    <property type="match status" value="1"/>
</dbReference>
<evidence type="ECO:0000313" key="6">
    <source>
        <dbReference type="Proteomes" id="UP000002051"/>
    </source>
</evidence>
<evidence type="ECO:0000256" key="1">
    <source>
        <dbReference type="ARBA" id="ARBA00022737"/>
    </source>
</evidence>
<sequence>MNRGINCVMIKGALNNILIPRLFILSPTPLIFEFINILGFLVNINNYSTAISSFCQLEFNGITPSIVTLSILMNSYYQVSYAILLNELCKMGETRAAMQMLRKIWVNTDLVMYRTIIDSLCKDKLVNDDYELYPAMIRKQAISVLAMMMKKGVHPNVVTYGWCQMFDATISLLINGLCEKKRVDEAMNLFGEMHGEKIIPFQVARFVIR</sequence>
<reference evidence="4 6" key="1">
    <citation type="journal article" date="2011" name="Nature">
        <title>The Medicago genome provides insight into the evolution of rhizobial symbioses.</title>
        <authorList>
            <person name="Young N.D."/>
            <person name="Debelle F."/>
            <person name="Oldroyd G.E."/>
            <person name="Geurts R."/>
            <person name="Cannon S.B."/>
            <person name="Udvardi M.K."/>
            <person name="Benedito V.A."/>
            <person name="Mayer K.F."/>
            <person name="Gouzy J."/>
            <person name="Schoof H."/>
            <person name="Van de Peer Y."/>
            <person name="Proost S."/>
            <person name="Cook D.R."/>
            <person name="Meyers B.C."/>
            <person name="Spannagl M."/>
            <person name="Cheung F."/>
            <person name="De Mita S."/>
            <person name="Krishnakumar V."/>
            <person name="Gundlach H."/>
            <person name="Zhou S."/>
            <person name="Mudge J."/>
            <person name="Bharti A.K."/>
            <person name="Murray J.D."/>
            <person name="Naoumkina M.A."/>
            <person name="Rosen B."/>
            <person name="Silverstein K.A."/>
            <person name="Tang H."/>
            <person name="Rombauts S."/>
            <person name="Zhao P.X."/>
            <person name="Zhou P."/>
            <person name="Barbe V."/>
            <person name="Bardou P."/>
            <person name="Bechner M."/>
            <person name="Bellec A."/>
            <person name="Berger A."/>
            <person name="Berges H."/>
            <person name="Bidwell S."/>
            <person name="Bisseling T."/>
            <person name="Choisne N."/>
            <person name="Couloux A."/>
            <person name="Denny R."/>
            <person name="Deshpande S."/>
            <person name="Dai X."/>
            <person name="Doyle J.J."/>
            <person name="Dudez A.M."/>
            <person name="Farmer A.D."/>
            <person name="Fouteau S."/>
            <person name="Franken C."/>
            <person name="Gibelin C."/>
            <person name="Gish J."/>
            <person name="Goldstein S."/>
            <person name="Gonzalez A.J."/>
            <person name="Green P.J."/>
            <person name="Hallab A."/>
            <person name="Hartog M."/>
            <person name="Hua A."/>
            <person name="Humphray S.J."/>
            <person name="Jeong D.H."/>
            <person name="Jing Y."/>
            <person name="Jocker A."/>
            <person name="Kenton S.M."/>
            <person name="Kim D.J."/>
            <person name="Klee K."/>
            <person name="Lai H."/>
            <person name="Lang C."/>
            <person name="Lin S."/>
            <person name="Macmil S.L."/>
            <person name="Magdelenat G."/>
            <person name="Matthews L."/>
            <person name="McCorrison J."/>
            <person name="Monaghan E.L."/>
            <person name="Mun J.H."/>
            <person name="Najar F.Z."/>
            <person name="Nicholson C."/>
            <person name="Noirot C."/>
            <person name="O'Bleness M."/>
            <person name="Paule C.R."/>
            <person name="Poulain J."/>
            <person name="Prion F."/>
            <person name="Qin B."/>
            <person name="Qu C."/>
            <person name="Retzel E.F."/>
            <person name="Riddle C."/>
            <person name="Sallet E."/>
            <person name="Samain S."/>
            <person name="Samson N."/>
            <person name="Sanders I."/>
            <person name="Saurat O."/>
            <person name="Scarpelli C."/>
            <person name="Schiex T."/>
            <person name="Segurens B."/>
            <person name="Severin A.J."/>
            <person name="Sherrier D.J."/>
            <person name="Shi R."/>
            <person name="Sims S."/>
            <person name="Singer S.R."/>
            <person name="Sinharoy S."/>
            <person name="Sterck L."/>
            <person name="Viollet A."/>
            <person name="Wang B.B."/>
            <person name="Wang K."/>
            <person name="Wang M."/>
            <person name="Wang X."/>
            <person name="Warfsmann J."/>
            <person name="Weissenbach J."/>
            <person name="White D.D."/>
            <person name="White J.D."/>
            <person name="Wiley G.B."/>
            <person name="Wincker P."/>
            <person name="Xing Y."/>
            <person name="Yang L."/>
            <person name="Yao Z."/>
            <person name="Ying F."/>
            <person name="Zhai J."/>
            <person name="Zhou L."/>
            <person name="Zuber A."/>
            <person name="Denarie J."/>
            <person name="Dixon R.A."/>
            <person name="May G.D."/>
            <person name="Schwartz D.C."/>
            <person name="Rogers J."/>
            <person name="Quetier F."/>
            <person name="Town C.D."/>
            <person name="Roe B.A."/>
        </authorList>
    </citation>
    <scope>NUCLEOTIDE SEQUENCE [LARGE SCALE GENOMIC DNA]</scope>
    <source>
        <strain evidence="4">A17</strain>
        <strain evidence="5 6">cv. Jemalong A17</strain>
    </source>
</reference>
<dbReference type="Pfam" id="PF01535">
    <property type="entry name" value="PPR"/>
    <property type="match status" value="1"/>
</dbReference>
<dbReference type="eggNOG" id="KOG4197">
    <property type="taxonomic scope" value="Eukaryota"/>
</dbReference>
<feature type="transmembrane region" description="Helical" evidence="3">
    <location>
        <begin position="62"/>
        <end position="85"/>
    </location>
</feature>
<proteinExistence type="predicted"/>
<evidence type="ECO:0000313" key="5">
    <source>
        <dbReference type="EnsemblPlants" id="AES69473"/>
    </source>
</evidence>
<dbReference type="PROSITE" id="PS51375">
    <property type="entry name" value="PPR"/>
    <property type="match status" value="1"/>
</dbReference>
<feature type="transmembrane region" description="Helical" evidence="3">
    <location>
        <begin position="21"/>
        <end position="42"/>
    </location>
</feature>
<accession>G7IWR0</accession>
<reference evidence="4 6" key="2">
    <citation type="journal article" date="2014" name="BMC Genomics">
        <title>An improved genome release (version Mt4.0) for the model legume Medicago truncatula.</title>
        <authorList>
            <person name="Tang H."/>
            <person name="Krishnakumar V."/>
            <person name="Bidwell S."/>
            <person name="Rosen B."/>
            <person name="Chan A."/>
            <person name="Zhou S."/>
            <person name="Gentzbittel L."/>
            <person name="Childs K.L."/>
            <person name="Yandell M."/>
            <person name="Gundlach H."/>
            <person name="Mayer K.F."/>
            <person name="Schwartz D.C."/>
            <person name="Town C.D."/>
        </authorList>
    </citation>
    <scope>GENOME REANNOTATION</scope>
    <source>
        <strain evidence="5 6">cv. Jemalong A17</strain>
    </source>
</reference>
<feature type="repeat" description="PPR" evidence="2">
    <location>
        <begin position="166"/>
        <end position="200"/>
    </location>
</feature>
<dbReference type="PANTHER" id="PTHR47942:SF99">
    <property type="entry name" value="PENTACOTRIPEPTIDE-REPEAT REGION OF PRORP DOMAIN-CONTAINING PROTEIN"/>
    <property type="match status" value="1"/>
</dbReference>
<protein>
    <submittedName>
        <fullName evidence="4">PPR superfamily protein</fullName>
    </submittedName>
</protein>
<name>G7IWR0_MEDTR</name>
<reference evidence="5" key="3">
    <citation type="submission" date="2015-04" db="UniProtKB">
        <authorList>
            <consortium name="EnsemblPlants"/>
        </authorList>
    </citation>
    <scope>IDENTIFICATION</scope>
    <source>
        <strain evidence="5">cv. Jemalong A17</strain>
    </source>
</reference>
<keyword evidence="3" id="KW-0472">Membrane</keyword>
<dbReference type="PANTHER" id="PTHR47942">
    <property type="entry name" value="TETRATRICOPEPTIDE REPEAT (TPR)-LIKE SUPERFAMILY PROTEIN-RELATED"/>
    <property type="match status" value="1"/>
</dbReference>
<organism evidence="4 6">
    <name type="scientific">Medicago truncatula</name>
    <name type="common">Barrel medic</name>
    <name type="synonym">Medicago tribuloides</name>
    <dbReference type="NCBI Taxonomy" id="3880"/>
    <lineage>
        <taxon>Eukaryota</taxon>
        <taxon>Viridiplantae</taxon>
        <taxon>Streptophyta</taxon>
        <taxon>Embryophyta</taxon>
        <taxon>Tracheophyta</taxon>
        <taxon>Spermatophyta</taxon>
        <taxon>Magnoliopsida</taxon>
        <taxon>eudicotyledons</taxon>
        <taxon>Gunneridae</taxon>
        <taxon>Pentapetalae</taxon>
        <taxon>rosids</taxon>
        <taxon>fabids</taxon>
        <taxon>Fabales</taxon>
        <taxon>Fabaceae</taxon>
        <taxon>Papilionoideae</taxon>
        <taxon>50 kb inversion clade</taxon>
        <taxon>NPAAA clade</taxon>
        <taxon>Hologalegina</taxon>
        <taxon>IRL clade</taxon>
        <taxon>Trifolieae</taxon>
        <taxon>Medicago</taxon>
    </lineage>
</organism>